<sequence>MTARRLLFTRASAQVLTAYLKRLLLAKRASGTNGWMSSWGTNAHGEIAGCPPPRTC</sequence>
<dbReference type="RefSeq" id="WP_154577943.1">
    <property type="nucleotide sequence ID" value="NZ_BAAALV010000003.1"/>
</dbReference>
<comment type="caution">
    <text evidence="1">The sequence shown here is derived from an EMBL/GenBank/DDBJ whole genome shotgun (WGS) entry which is preliminary data.</text>
</comment>
<protein>
    <submittedName>
        <fullName evidence="1">Uncharacterized protein</fullName>
    </submittedName>
</protein>
<keyword evidence="2" id="KW-1185">Reference proteome</keyword>
<reference evidence="1 2" key="1">
    <citation type="journal article" date="2019" name="Int. J. Syst. Evol. Microbiol.">
        <title>The Global Catalogue of Microorganisms (GCM) 10K type strain sequencing project: providing services to taxonomists for standard genome sequencing and annotation.</title>
        <authorList>
            <consortium name="The Broad Institute Genomics Platform"/>
            <consortium name="The Broad Institute Genome Sequencing Center for Infectious Disease"/>
            <person name="Wu L."/>
            <person name="Ma J."/>
        </authorList>
    </citation>
    <scope>NUCLEOTIDE SEQUENCE [LARGE SCALE GENOMIC DNA]</scope>
    <source>
        <strain evidence="1 2">JCM 13316</strain>
    </source>
</reference>
<evidence type="ECO:0000313" key="1">
    <source>
        <dbReference type="EMBL" id="GAA1916640.1"/>
    </source>
</evidence>
<dbReference type="EMBL" id="BAAALV010000003">
    <property type="protein sequence ID" value="GAA1916640.1"/>
    <property type="molecule type" value="Genomic_DNA"/>
</dbReference>
<gene>
    <name evidence="1" type="ORF">GCM10009688_22070</name>
</gene>
<accession>A0ABN2PAD2</accession>
<dbReference type="Proteomes" id="UP001500784">
    <property type="component" value="Unassembled WGS sequence"/>
</dbReference>
<evidence type="ECO:0000313" key="2">
    <source>
        <dbReference type="Proteomes" id="UP001500784"/>
    </source>
</evidence>
<proteinExistence type="predicted"/>
<name>A0ABN2PAD2_9MICC</name>
<organism evidence="1 2">
    <name type="scientific">Arthrobacter gandavensis</name>
    <dbReference type="NCBI Taxonomy" id="169960"/>
    <lineage>
        <taxon>Bacteria</taxon>
        <taxon>Bacillati</taxon>
        <taxon>Actinomycetota</taxon>
        <taxon>Actinomycetes</taxon>
        <taxon>Micrococcales</taxon>
        <taxon>Micrococcaceae</taxon>
        <taxon>Arthrobacter</taxon>
    </lineage>
</organism>